<dbReference type="AlphaFoldDB" id="A0A4Q2UQL6"/>
<sequence length="65" mass="7466">MKRFEYLTLEVDTSGFWNNKIDSQQLNDKLNELGREGWEVTSTVDLNRPQGATKGLLVILKREIG</sequence>
<dbReference type="Proteomes" id="UP000290407">
    <property type="component" value="Unassembled WGS sequence"/>
</dbReference>
<dbReference type="Pfam" id="PF13783">
    <property type="entry name" value="DUF4177"/>
    <property type="match status" value="1"/>
</dbReference>
<dbReference type="InterPro" id="IPR025234">
    <property type="entry name" value="YjzH-like"/>
</dbReference>
<comment type="caution">
    <text evidence="1">The sequence shown here is derived from an EMBL/GenBank/DDBJ whole genome shotgun (WGS) entry which is preliminary data.</text>
</comment>
<evidence type="ECO:0000313" key="2">
    <source>
        <dbReference type="Proteomes" id="UP000290407"/>
    </source>
</evidence>
<dbReference type="RefSeq" id="WP_077920925.1">
    <property type="nucleotide sequence ID" value="NZ_SBLB01000001.1"/>
</dbReference>
<protein>
    <submittedName>
        <fullName evidence="1">DUF4177 domain-containing protein</fullName>
    </submittedName>
</protein>
<evidence type="ECO:0000313" key="1">
    <source>
        <dbReference type="EMBL" id="RYC71824.1"/>
    </source>
</evidence>
<dbReference type="EMBL" id="SBLB01000001">
    <property type="protein sequence ID" value="RYC71824.1"/>
    <property type="molecule type" value="Genomic_DNA"/>
</dbReference>
<keyword evidence="2" id="KW-1185">Reference proteome</keyword>
<reference evidence="1 2" key="1">
    <citation type="submission" date="2019-01" db="EMBL/GenBank/DDBJ databases">
        <title>Spirosoma flava sp. nov., a propanil-degrading bacterium isolated from herbicide-contaminated soil.</title>
        <authorList>
            <person name="Zhang L."/>
            <person name="Jiang J.-D."/>
        </authorList>
    </citation>
    <scope>NUCLEOTIDE SEQUENCE [LARGE SCALE GENOMIC DNA]</scope>
    <source>
        <strain evidence="1 2">TY50</strain>
    </source>
</reference>
<proteinExistence type="predicted"/>
<accession>A0A4Q2UQL6</accession>
<gene>
    <name evidence="1" type="ORF">EQG79_06765</name>
</gene>
<name>A0A4Q2UQL6_9BACT</name>
<organism evidence="1 2">
    <name type="scientific">Spirosoma sordidisoli</name>
    <dbReference type="NCBI Taxonomy" id="2502893"/>
    <lineage>
        <taxon>Bacteria</taxon>
        <taxon>Pseudomonadati</taxon>
        <taxon>Bacteroidota</taxon>
        <taxon>Cytophagia</taxon>
        <taxon>Cytophagales</taxon>
        <taxon>Cytophagaceae</taxon>
        <taxon>Spirosoma</taxon>
    </lineage>
</organism>